<evidence type="ECO:0000313" key="10">
    <source>
        <dbReference type="EMBL" id="WOO43226.1"/>
    </source>
</evidence>
<dbReference type="InterPro" id="IPR017665">
    <property type="entry name" value="Guanylate_kinase"/>
</dbReference>
<reference evidence="10 11" key="1">
    <citation type="submission" date="2023-10" db="EMBL/GenBank/DDBJ databases">
        <title>Rubellicoccus peritrichatus gen. nov., sp. nov., isolated from an algae of coral reef tank.</title>
        <authorList>
            <person name="Luo J."/>
        </authorList>
    </citation>
    <scope>NUCLEOTIDE SEQUENCE [LARGE SCALE GENOMIC DNA]</scope>
    <source>
        <strain evidence="10 11">CR14</strain>
    </source>
</reference>
<dbReference type="EC" id="2.7.4.8" evidence="2"/>
<evidence type="ECO:0000313" key="11">
    <source>
        <dbReference type="Proteomes" id="UP001304300"/>
    </source>
</evidence>
<accession>A0AAQ3LD06</accession>
<dbReference type="GO" id="GO:0005829">
    <property type="term" value="C:cytosol"/>
    <property type="evidence" value="ECO:0007669"/>
    <property type="project" value="TreeGrafter"/>
</dbReference>
<dbReference type="EMBL" id="CP136920">
    <property type="protein sequence ID" value="WOO43226.1"/>
    <property type="molecule type" value="Genomic_DNA"/>
</dbReference>
<dbReference type="SUPFAM" id="SSF52540">
    <property type="entry name" value="P-loop containing nucleoside triphosphate hydrolases"/>
    <property type="match status" value="1"/>
</dbReference>
<dbReference type="KEGG" id="puo:RZN69_09005"/>
<dbReference type="CDD" id="cd00071">
    <property type="entry name" value="GMPK"/>
    <property type="match status" value="1"/>
</dbReference>
<keyword evidence="7" id="KW-0067">ATP-binding</keyword>
<evidence type="ECO:0000256" key="4">
    <source>
        <dbReference type="ARBA" id="ARBA00022679"/>
    </source>
</evidence>
<dbReference type="InterPro" id="IPR020590">
    <property type="entry name" value="Guanylate_kinase_CS"/>
</dbReference>
<dbReference type="Pfam" id="PF00625">
    <property type="entry name" value="Guanylate_kin"/>
    <property type="match status" value="1"/>
</dbReference>
<evidence type="ECO:0000256" key="5">
    <source>
        <dbReference type="ARBA" id="ARBA00022741"/>
    </source>
</evidence>
<dbReference type="PROSITE" id="PS50052">
    <property type="entry name" value="GUANYLATE_KINASE_2"/>
    <property type="match status" value="1"/>
</dbReference>
<dbReference type="Gene3D" id="3.30.63.10">
    <property type="entry name" value="Guanylate Kinase phosphate binding domain"/>
    <property type="match status" value="1"/>
</dbReference>
<dbReference type="RefSeq" id="WP_317835769.1">
    <property type="nucleotide sequence ID" value="NZ_CP136920.1"/>
</dbReference>
<evidence type="ECO:0000256" key="8">
    <source>
        <dbReference type="ARBA" id="ARBA00030128"/>
    </source>
</evidence>
<keyword evidence="6 10" id="KW-0418">Kinase</keyword>
<evidence type="ECO:0000256" key="3">
    <source>
        <dbReference type="ARBA" id="ARBA00016296"/>
    </source>
</evidence>
<dbReference type="PANTHER" id="PTHR23117">
    <property type="entry name" value="GUANYLATE KINASE-RELATED"/>
    <property type="match status" value="1"/>
</dbReference>
<dbReference type="GO" id="GO:0004385">
    <property type="term" value="F:GMP kinase activity"/>
    <property type="evidence" value="ECO:0007669"/>
    <property type="project" value="UniProtKB-EC"/>
</dbReference>
<dbReference type="PANTHER" id="PTHR23117:SF13">
    <property type="entry name" value="GUANYLATE KINASE"/>
    <property type="match status" value="1"/>
</dbReference>
<dbReference type="FunFam" id="3.30.63.10:FF:000002">
    <property type="entry name" value="Guanylate kinase 1"/>
    <property type="match status" value="1"/>
</dbReference>
<dbReference type="InterPro" id="IPR008145">
    <property type="entry name" value="GK/Ca_channel_bsu"/>
</dbReference>
<evidence type="ECO:0000256" key="6">
    <source>
        <dbReference type="ARBA" id="ARBA00022777"/>
    </source>
</evidence>
<feature type="domain" description="Guanylate kinase-like" evidence="9">
    <location>
        <begin position="6"/>
        <end position="191"/>
    </location>
</feature>
<dbReference type="NCBIfam" id="TIGR03263">
    <property type="entry name" value="guanyl_kin"/>
    <property type="match status" value="1"/>
</dbReference>
<organism evidence="10 11">
    <name type="scientific">Rubellicoccus peritrichatus</name>
    <dbReference type="NCBI Taxonomy" id="3080537"/>
    <lineage>
        <taxon>Bacteria</taxon>
        <taxon>Pseudomonadati</taxon>
        <taxon>Verrucomicrobiota</taxon>
        <taxon>Opitutia</taxon>
        <taxon>Puniceicoccales</taxon>
        <taxon>Cerasicoccaceae</taxon>
        <taxon>Rubellicoccus</taxon>
    </lineage>
</organism>
<dbReference type="InterPro" id="IPR027417">
    <property type="entry name" value="P-loop_NTPase"/>
</dbReference>
<sequence>MDSAKSVLLLVSGPAGSGKTTLCDRLRGTYPDIQRVITATTRSPRTGEVDGQDYFFLTDKSFKDKIAQEAFYEHALVHGKHYGVLKEEIDSRLDAGVDLLLNIDVQGAESFRNATKHNPELARRMVSVFILPQSISQLSERLFDRDSDDKEEIERRLIVAEKEMREADQFDHRILSGTRDEDFAALQKIYFDKKGLAS</sequence>
<protein>
    <recommendedName>
        <fullName evidence="3">Guanylate kinase</fullName>
        <ecNumber evidence="2">2.7.4.8</ecNumber>
    </recommendedName>
    <alternativeName>
        <fullName evidence="8">GMP kinase</fullName>
    </alternativeName>
</protein>
<evidence type="ECO:0000256" key="7">
    <source>
        <dbReference type="ARBA" id="ARBA00022840"/>
    </source>
</evidence>
<dbReference type="Proteomes" id="UP001304300">
    <property type="component" value="Chromosome"/>
</dbReference>
<evidence type="ECO:0000256" key="2">
    <source>
        <dbReference type="ARBA" id="ARBA00012961"/>
    </source>
</evidence>
<proteinExistence type="inferred from homology"/>
<evidence type="ECO:0000256" key="1">
    <source>
        <dbReference type="ARBA" id="ARBA00005790"/>
    </source>
</evidence>
<comment type="similarity">
    <text evidence="1">Belongs to the guanylate kinase family.</text>
</comment>
<dbReference type="AlphaFoldDB" id="A0AAQ3LD06"/>
<dbReference type="PROSITE" id="PS00856">
    <property type="entry name" value="GUANYLATE_KINASE_1"/>
    <property type="match status" value="1"/>
</dbReference>
<evidence type="ECO:0000259" key="9">
    <source>
        <dbReference type="PROSITE" id="PS50052"/>
    </source>
</evidence>
<dbReference type="InterPro" id="IPR008144">
    <property type="entry name" value="Guanylate_kin-like_dom"/>
</dbReference>
<keyword evidence="5" id="KW-0547">Nucleotide-binding</keyword>
<dbReference type="Gene3D" id="3.40.50.300">
    <property type="entry name" value="P-loop containing nucleotide triphosphate hydrolases"/>
    <property type="match status" value="1"/>
</dbReference>
<keyword evidence="11" id="KW-1185">Reference proteome</keyword>
<dbReference type="GO" id="GO:0005524">
    <property type="term" value="F:ATP binding"/>
    <property type="evidence" value="ECO:0007669"/>
    <property type="project" value="UniProtKB-KW"/>
</dbReference>
<dbReference type="SMART" id="SM00072">
    <property type="entry name" value="GuKc"/>
    <property type="match status" value="1"/>
</dbReference>
<keyword evidence="4 10" id="KW-0808">Transferase</keyword>
<name>A0AAQ3LD06_9BACT</name>
<gene>
    <name evidence="10" type="primary">gmk</name>
    <name evidence="10" type="ORF">RZN69_09005</name>
</gene>